<keyword evidence="3" id="KW-1185">Reference proteome</keyword>
<dbReference type="Proteomes" id="UP000053263">
    <property type="component" value="Unassembled WGS sequence"/>
</dbReference>
<reference evidence="2 3" key="1">
    <citation type="submission" date="2014-06" db="EMBL/GenBank/DDBJ databases">
        <title>Evolutionary Origins and Diversification of the Mycorrhizal Mutualists.</title>
        <authorList>
            <consortium name="DOE Joint Genome Institute"/>
            <consortium name="Mycorrhizal Genomics Consortium"/>
            <person name="Kohler A."/>
            <person name="Kuo A."/>
            <person name="Nagy L.G."/>
            <person name="Floudas D."/>
            <person name="Copeland A."/>
            <person name="Barry K.W."/>
            <person name="Cichocki N."/>
            <person name="Veneault-Fourrey C."/>
            <person name="LaButti K."/>
            <person name="Lindquist E.A."/>
            <person name="Lipzen A."/>
            <person name="Lundell T."/>
            <person name="Morin E."/>
            <person name="Murat C."/>
            <person name="Riley R."/>
            <person name="Ohm R."/>
            <person name="Sun H."/>
            <person name="Tunlid A."/>
            <person name="Henrissat B."/>
            <person name="Grigoriev I.V."/>
            <person name="Hibbett D.S."/>
            <person name="Martin F."/>
        </authorList>
    </citation>
    <scope>NUCLEOTIDE SEQUENCE [LARGE SCALE GENOMIC DNA]</scope>
    <source>
        <strain evidence="2 3">FD-325 SS-3</strain>
    </source>
</reference>
<evidence type="ECO:0000256" key="1">
    <source>
        <dbReference type="SAM" id="MobiDB-lite"/>
    </source>
</evidence>
<dbReference type="HOGENOM" id="CLU_1865967_0_0_1"/>
<name>A0A0C9T2J0_PLICR</name>
<dbReference type="EMBL" id="KN832577">
    <property type="protein sequence ID" value="KII83489.1"/>
    <property type="molecule type" value="Genomic_DNA"/>
</dbReference>
<evidence type="ECO:0000313" key="2">
    <source>
        <dbReference type="EMBL" id="KII83489.1"/>
    </source>
</evidence>
<evidence type="ECO:0000313" key="3">
    <source>
        <dbReference type="Proteomes" id="UP000053263"/>
    </source>
</evidence>
<feature type="region of interest" description="Disordered" evidence="1">
    <location>
        <begin position="1"/>
        <end position="32"/>
    </location>
</feature>
<feature type="compositionally biased region" description="Polar residues" evidence="1">
    <location>
        <begin position="88"/>
        <end position="98"/>
    </location>
</feature>
<gene>
    <name evidence="2" type="ORF">PLICRDRAFT_180393</name>
</gene>
<feature type="compositionally biased region" description="Low complexity" evidence="1">
    <location>
        <begin position="10"/>
        <end position="32"/>
    </location>
</feature>
<accession>A0A0C9T2J0</accession>
<feature type="compositionally biased region" description="Low complexity" evidence="1">
    <location>
        <begin position="120"/>
        <end position="130"/>
    </location>
</feature>
<sequence length="137" mass="14036">MTVVSQINPATTTTPSSESPFTHTTTTTTSTTSTLARAAAACFLACTANAASMSGPAARAHDDRAHGLRAPVRVPTLTLRARRHPPRTASTHRPTPSAHTHAACTPTLRAPPPSAPTPSGHAHAGVHAHATSLGGRF</sequence>
<protein>
    <submittedName>
        <fullName evidence="2">Uncharacterized protein</fullName>
    </submittedName>
</protein>
<feature type="region of interest" description="Disordered" evidence="1">
    <location>
        <begin position="82"/>
        <end position="137"/>
    </location>
</feature>
<proteinExistence type="predicted"/>
<dbReference type="AlphaFoldDB" id="A0A0C9T2J0"/>
<organism evidence="2 3">
    <name type="scientific">Plicaturopsis crispa FD-325 SS-3</name>
    <dbReference type="NCBI Taxonomy" id="944288"/>
    <lineage>
        <taxon>Eukaryota</taxon>
        <taxon>Fungi</taxon>
        <taxon>Dikarya</taxon>
        <taxon>Basidiomycota</taxon>
        <taxon>Agaricomycotina</taxon>
        <taxon>Agaricomycetes</taxon>
        <taxon>Agaricomycetidae</taxon>
        <taxon>Amylocorticiales</taxon>
        <taxon>Amylocorticiaceae</taxon>
        <taxon>Plicatura</taxon>
        <taxon>Plicaturopsis crispa</taxon>
    </lineage>
</organism>